<reference evidence="1 2" key="1">
    <citation type="submission" date="2017-10" db="EMBL/GenBank/DDBJ databases">
        <title>Genomics of the genus Arcobacter.</title>
        <authorList>
            <person name="Perez-Cataluna A."/>
            <person name="Figueras M.J."/>
        </authorList>
    </citation>
    <scope>NUCLEOTIDE SEQUENCE [LARGE SCALE GENOMIC DNA]</scope>
    <source>
        <strain evidence="1 2">CECT 8987</strain>
    </source>
</reference>
<comment type="caution">
    <text evidence="1">The sequence shown here is derived from an EMBL/GenBank/DDBJ whole genome shotgun (WGS) entry which is preliminary data.</text>
</comment>
<dbReference type="RefSeq" id="WP_128995451.1">
    <property type="nucleotide sequence ID" value="NZ_PDKN01000002.1"/>
</dbReference>
<sequence>MKKTFFLFTLVISFIFTGCTEHLATRYFDKSSLYSSALQYTKKADIVYEDEVKVMMNVTYLNAVNKMWDDEFENFIIGIYIVDNTKQEIDNSLEDLSFFLSLNGRNYVSLEKLTPEHVMYNNLPLMNQWASYYVVKFDQDENDKGTLKANYYDTSDFNNSEEIKFTNNDILTLKLNHTTYGETSLSFELR</sequence>
<proteinExistence type="predicted"/>
<evidence type="ECO:0000313" key="1">
    <source>
        <dbReference type="EMBL" id="RXJ60102.1"/>
    </source>
</evidence>
<keyword evidence="2" id="KW-1185">Reference proteome</keyword>
<dbReference type="EMBL" id="PDKN01000002">
    <property type="protein sequence ID" value="RXJ60102.1"/>
    <property type="molecule type" value="Genomic_DNA"/>
</dbReference>
<evidence type="ECO:0000313" key="2">
    <source>
        <dbReference type="Proteomes" id="UP000290657"/>
    </source>
</evidence>
<gene>
    <name evidence="1" type="ORF">CRV04_03620</name>
</gene>
<dbReference type="OrthoDB" id="5373271at2"/>
<dbReference type="AlphaFoldDB" id="A0A4Q0XS58"/>
<name>A0A4Q0XS58_9BACT</name>
<accession>A0A4Q0XS58</accession>
<dbReference type="PROSITE" id="PS51257">
    <property type="entry name" value="PROKAR_LIPOPROTEIN"/>
    <property type="match status" value="1"/>
</dbReference>
<organism evidence="1 2">
    <name type="scientific">Candidatus Marinarcus aquaticus</name>
    <dbReference type="NCBI Taxonomy" id="2044504"/>
    <lineage>
        <taxon>Bacteria</taxon>
        <taxon>Pseudomonadati</taxon>
        <taxon>Campylobacterota</taxon>
        <taxon>Epsilonproteobacteria</taxon>
        <taxon>Campylobacterales</taxon>
        <taxon>Arcobacteraceae</taxon>
        <taxon>Candidatus Marinarcus</taxon>
    </lineage>
</organism>
<protein>
    <submittedName>
        <fullName evidence="1">Uncharacterized protein</fullName>
    </submittedName>
</protein>
<dbReference type="Proteomes" id="UP000290657">
    <property type="component" value="Unassembled WGS sequence"/>
</dbReference>